<keyword evidence="8 10" id="KW-0326">Glycosidase</keyword>
<reference evidence="15 16" key="1">
    <citation type="submission" date="2023-08" db="EMBL/GenBank/DDBJ databases">
        <title>A Necator americanus chromosomal reference genome.</title>
        <authorList>
            <person name="Ilik V."/>
            <person name="Petrzelkova K.J."/>
            <person name="Pardy F."/>
            <person name="Fuh T."/>
            <person name="Niatou-Singa F.S."/>
            <person name="Gouil Q."/>
            <person name="Baker L."/>
            <person name="Ritchie M.E."/>
            <person name="Jex A.R."/>
            <person name="Gazzola D."/>
            <person name="Li H."/>
            <person name="Toshio Fujiwara R."/>
            <person name="Zhan B."/>
            <person name="Aroian R.V."/>
            <person name="Pafco B."/>
            <person name="Schwarz E.M."/>
        </authorList>
    </citation>
    <scope>NUCLEOTIDE SEQUENCE [LARGE SCALE GENOMIC DNA]</scope>
    <source>
        <strain evidence="15 16">Aroian</strain>
        <tissue evidence="15">Whole animal</tissue>
    </source>
</reference>
<evidence type="ECO:0000256" key="5">
    <source>
        <dbReference type="ARBA" id="ARBA00022801"/>
    </source>
</evidence>
<comment type="subcellular location">
    <subcellularLocation>
        <location evidence="1">Endoplasmic reticulum</location>
    </subcellularLocation>
</comment>
<evidence type="ECO:0000256" key="10">
    <source>
        <dbReference type="RuleBase" id="RU361185"/>
    </source>
</evidence>
<keyword evidence="5 10" id="KW-0378">Hydrolase</keyword>
<name>A0ABR1DZ60_NECAM</name>
<dbReference type="Pfam" id="PF21365">
    <property type="entry name" value="Glyco_hydro_31_3rd"/>
    <property type="match status" value="1"/>
</dbReference>
<evidence type="ECO:0000259" key="13">
    <source>
        <dbReference type="Pfam" id="PF13802"/>
    </source>
</evidence>
<protein>
    <recommendedName>
        <fullName evidence="9">Glucosidase II subunit alpha</fullName>
    </recommendedName>
</protein>
<dbReference type="InterPro" id="IPR048395">
    <property type="entry name" value="Glyco_hydro_31_C"/>
</dbReference>
<evidence type="ECO:0000256" key="4">
    <source>
        <dbReference type="ARBA" id="ARBA00022729"/>
    </source>
</evidence>
<dbReference type="InterPro" id="IPR017853">
    <property type="entry name" value="GH"/>
</dbReference>
<feature type="chain" id="PRO_5046655066" description="Glucosidase II subunit alpha" evidence="11">
    <location>
        <begin position="18"/>
        <end position="999"/>
    </location>
</feature>
<dbReference type="SUPFAM" id="SSF74650">
    <property type="entry name" value="Galactose mutarotase-like"/>
    <property type="match status" value="1"/>
</dbReference>
<proteinExistence type="inferred from homology"/>
<dbReference type="EMBL" id="JAVFWL010000005">
    <property type="protein sequence ID" value="KAK6755669.1"/>
    <property type="molecule type" value="Genomic_DNA"/>
</dbReference>
<dbReference type="SUPFAM" id="SSF51011">
    <property type="entry name" value="Glycosyl hydrolase domain"/>
    <property type="match status" value="1"/>
</dbReference>
<evidence type="ECO:0000259" key="12">
    <source>
        <dbReference type="Pfam" id="PF01055"/>
    </source>
</evidence>
<dbReference type="Gene3D" id="2.60.40.1180">
    <property type="entry name" value="Golgi alpha-mannosidase II"/>
    <property type="match status" value="2"/>
</dbReference>
<dbReference type="Pfam" id="PF13802">
    <property type="entry name" value="Gal_mutarotas_2"/>
    <property type="match status" value="1"/>
</dbReference>
<evidence type="ECO:0000256" key="3">
    <source>
        <dbReference type="ARBA" id="ARBA00007806"/>
    </source>
</evidence>
<keyword evidence="16" id="KW-1185">Reference proteome</keyword>
<dbReference type="PANTHER" id="PTHR22762">
    <property type="entry name" value="ALPHA-GLUCOSIDASE"/>
    <property type="match status" value="1"/>
</dbReference>
<evidence type="ECO:0000256" key="11">
    <source>
        <dbReference type="SAM" id="SignalP"/>
    </source>
</evidence>
<evidence type="ECO:0000313" key="15">
    <source>
        <dbReference type="EMBL" id="KAK6755669.1"/>
    </source>
</evidence>
<evidence type="ECO:0000256" key="1">
    <source>
        <dbReference type="ARBA" id="ARBA00004240"/>
    </source>
</evidence>
<feature type="domain" description="Glycosyl hydrolase family 31 C-terminal" evidence="14">
    <location>
        <begin position="677"/>
        <end position="766"/>
    </location>
</feature>
<evidence type="ECO:0000256" key="9">
    <source>
        <dbReference type="ARBA" id="ARBA00042895"/>
    </source>
</evidence>
<dbReference type="Proteomes" id="UP001303046">
    <property type="component" value="Unassembled WGS sequence"/>
</dbReference>
<dbReference type="SUPFAM" id="SSF51445">
    <property type="entry name" value="(Trans)glycosidases"/>
    <property type="match status" value="1"/>
</dbReference>
<comment type="pathway">
    <text evidence="2">Glycan metabolism; N-glycan metabolism.</text>
</comment>
<feature type="signal peptide" evidence="11">
    <location>
        <begin position="1"/>
        <end position="17"/>
    </location>
</feature>
<evidence type="ECO:0000256" key="2">
    <source>
        <dbReference type="ARBA" id="ARBA00004833"/>
    </source>
</evidence>
<evidence type="ECO:0000256" key="8">
    <source>
        <dbReference type="ARBA" id="ARBA00023295"/>
    </source>
</evidence>
<accession>A0ABR1DZ60</accession>
<dbReference type="Gene3D" id="2.60.40.1760">
    <property type="entry name" value="glycosyl hydrolase (family 31)"/>
    <property type="match status" value="1"/>
</dbReference>
<evidence type="ECO:0000256" key="6">
    <source>
        <dbReference type="ARBA" id="ARBA00022824"/>
    </source>
</evidence>
<organism evidence="15 16">
    <name type="scientific">Necator americanus</name>
    <name type="common">Human hookworm</name>
    <dbReference type="NCBI Taxonomy" id="51031"/>
    <lineage>
        <taxon>Eukaryota</taxon>
        <taxon>Metazoa</taxon>
        <taxon>Ecdysozoa</taxon>
        <taxon>Nematoda</taxon>
        <taxon>Chromadorea</taxon>
        <taxon>Rhabditida</taxon>
        <taxon>Rhabditina</taxon>
        <taxon>Rhabditomorpha</taxon>
        <taxon>Strongyloidea</taxon>
        <taxon>Ancylostomatidae</taxon>
        <taxon>Bunostominae</taxon>
        <taxon>Necator</taxon>
    </lineage>
</organism>
<dbReference type="PANTHER" id="PTHR22762:SF54">
    <property type="entry name" value="BCDNA.GH04962"/>
    <property type="match status" value="1"/>
</dbReference>
<feature type="domain" description="Glycoside hydrolase family 31 N-terminal" evidence="13">
    <location>
        <begin position="71"/>
        <end position="278"/>
    </location>
</feature>
<dbReference type="InterPro" id="IPR011013">
    <property type="entry name" value="Gal_mutarotase_sf_dom"/>
</dbReference>
<dbReference type="CDD" id="cd06603">
    <property type="entry name" value="GH31_GANC_GANAB_alpha"/>
    <property type="match status" value="1"/>
</dbReference>
<sequence length="999" mass="113112">MSWLRLASLVLVAGSLAVKRQDFKTCEQSSFCKRHRAISENTGYEVDPHSLKHAGSRLDATLQNAENKLSLRIYGLKESSVRIQITETDTAIRKRFVPDVALNGEPEEDTFSALEIKSDSAHVTTGDKKLKIVIAFKPFVVHIYNDCNDLVAQVNRDGKLKVEHYRTKEEGKEYPEGFWEETFKTFTDTKPFGSSSVGVDISFVGFRSAYGLPEHADSFALKTTVGNSDPYRLYNLDVFEYELENPMSLYVAIPYIVAHKKNATVGALWFNAAETWIDTSSSASSKGFFRSVIDKVISGENVPHFDAHFMSETGAVDIFFFGGPSPQEVQRQLAKTTGVTPIPPLFSIAYHQSRWNYNDEEDVAQVNENFDVYDIPMDVIWLDIEHTDGKKYFTWDPHKFSHAKQMIDGLHVKGRKMVTIIDPHIKKDDGYFVYKDAKDLGLYVKKSDGATDFEGHCWPGTSSYLDFLNPETRKYWAAQFAFDRYVGSTPQLFTWNDMNEPSVFSGPEVTMDKDCLHFGGVEHRELHNIYGFMVHSSTFQGQLDRTGGKDRPFVLTRSGFIGTQRTAAIWTGDNTAEWGHLAIAAPMLLSLSISGVPFVGADVGGFFGNPDEQLLTRWYQTAAFQPFFRAHAHIDTKRREPWLFSKDTLEAIRQAIKRRYILLPYWYSLFREHALSGAPPMRPVWFEFPDEEKHFEQDKAWMVGSALLVHPVVEKDTYNVNVDLPHGDDKTRWYEWETGIERSAGPSYVDVPITHIPVFQRGGTIIPTWQRVRRAASLMIQDPLTLYVALDRNGNAKGSVYLDDGVTHDYKKGVFISAEMQYKVKSSTESTIYGQPSPDSGSYETEAWIERIVVRGLDRIPANVSIIRASDPTVKLQFSYDHGKKSCDSPASVSATEPFRIKNWRIIAKYKYKKKNFLCVSAHLRNFFLLWTVGCSGLAISDITSVSSGCDRSGAAKFGCTLSVKVSTSSRYSYRQRRIQKHSVSEESLKTIQPSHEQS</sequence>
<dbReference type="Gene3D" id="3.20.20.80">
    <property type="entry name" value="Glycosidases"/>
    <property type="match status" value="2"/>
</dbReference>
<evidence type="ECO:0000259" key="14">
    <source>
        <dbReference type="Pfam" id="PF21365"/>
    </source>
</evidence>
<gene>
    <name evidence="15" type="primary">Necator_chrV.g18988</name>
    <name evidence="15" type="ORF">RB195_014197</name>
</gene>
<feature type="domain" description="Glycoside hydrolase family 31 TIM barrel" evidence="12">
    <location>
        <begin position="340"/>
        <end position="669"/>
    </location>
</feature>
<dbReference type="InterPro" id="IPR013780">
    <property type="entry name" value="Glyco_hydro_b"/>
</dbReference>
<dbReference type="CDD" id="cd14752">
    <property type="entry name" value="GH31_N"/>
    <property type="match status" value="1"/>
</dbReference>
<comment type="caution">
    <text evidence="15">The sequence shown here is derived from an EMBL/GenBank/DDBJ whole genome shotgun (WGS) entry which is preliminary data.</text>
</comment>
<dbReference type="Pfam" id="PF01055">
    <property type="entry name" value="Glyco_hydro_31_2nd"/>
    <property type="match status" value="1"/>
</dbReference>
<evidence type="ECO:0000256" key="7">
    <source>
        <dbReference type="ARBA" id="ARBA00023180"/>
    </source>
</evidence>
<keyword evidence="4 11" id="KW-0732">Signal</keyword>
<keyword evidence="7" id="KW-0325">Glycoprotein</keyword>
<comment type="similarity">
    <text evidence="3 10">Belongs to the glycosyl hydrolase 31 family.</text>
</comment>
<keyword evidence="6" id="KW-0256">Endoplasmic reticulum</keyword>
<evidence type="ECO:0000313" key="16">
    <source>
        <dbReference type="Proteomes" id="UP001303046"/>
    </source>
</evidence>
<dbReference type="InterPro" id="IPR025887">
    <property type="entry name" value="Glyco_hydro_31_N_dom"/>
</dbReference>
<dbReference type="InterPro" id="IPR000322">
    <property type="entry name" value="Glyco_hydro_31_TIM"/>
</dbReference>